<feature type="binding site" evidence="8">
    <location>
        <position position="138"/>
    </location>
    <ligand>
        <name>Zn(2+)</name>
        <dbReference type="ChEBI" id="CHEBI:29105"/>
        <note>catalytic</note>
    </ligand>
</feature>
<evidence type="ECO:0000256" key="6">
    <source>
        <dbReference type="ARBA" id="ARBA00022833"/>
    </source>
</evidence>
<evidence type="ECO:0000256" key="2">
    <source>
        <dbReference type="ARBA" id="ARBA00022723"/>
    </source>
</evidence>
<dbReference type="SMART" id="SM00028">
    <property type="entry name" value="TPR"/>
    <property type="match status" value="3"/>
</dbReference>
<organism evidence="10 11">
    <name type="scientific">Ferrimonas marina</name>
    <dbReference type="NCBI Taxonomy" id="299255"/>
    <lineage>
        <taxon>Bacteria</taxon>
        <taxon>Pseudomonadati</taxon>
        <taxon>Pseudomonadota</taxon>
        <taxon>Gammaproteobacteria</taxon>
        <taxon>Alteromonadales</taxon>
        <taxon>Ferrimonadaceae</taxon>
        <taxon>Ferrimonas</taxon>
    </lineage>
</organism>
<gene>
    <name evidence="10" type="ORF">SAMN02745129_1606</name>
</gene>
<feature type="chain" id="PRO_5013407558" description="Putative beta-barrel assembly-enhancing protease" evidence="8">
    <location>
        <begin position="28"/>
        <end position="484"/>
    </location>
</feature>
<evidence type="ECO:0000256" key="1">
    <source>
        <dbReference type="ARBA" id="ARBA00022670"/>
    </source>
</evidence>
<keyword evidence="5 8" id="KW-0378">Hydrolase</keyword>
<keyword evidence="1 8" id="KW-0645">Protease</keyword>
<dbReference type="GO" id="GO:0051603">
    <property type="term" value="P:proteolysis involved in protein catabolic process"/>
    <property type="evidence" value="ECO:0007669"/>
    <property type="project" value="TreeGrafter"/>
</dbReference>
<accession>A0A1M5RH57</accession>
<dbReference type="PANTHER" id="PTHR22726">
    <property type="entry name" value="METALLOENDOPEPTIDASE OMA1"/>
    <property type="match status" value="1"/>
</dbReference>
<evidence type="ECO:0000256" key="7">
    <source>
        <dbReference type="ARBA" id="ARBA00023049"/>
    </source>
</evidence>
<dbReference type="InterPro" id="IPR051156">
    <property type="entry name" value="Mito/Outer_Membr_Metalloprot"/>
</dbReference>
<proteinExistence type="inferred from homology"/>
<dbReference type="Gene3D" id="3.30.2010.10">
    <property type="entry name" value="Metalloproteases ('zincins'), catalytic domain"/>
    <property type="match status" value="1"/>
</dbReference>
<evidence type="ECO:0000256" key="8">
    <source>
        <dbReference type="HAMAP-Rule" id="MF_00997"/>
    </source>
</evidence>
<dbReference type="STRING" id="299255.SAMN02745129_1606"/>
<feature type="signal peptide" evidence="8">
    <location>
        <begin position="1"/>
        <end position="27"/>
    </location>
</feature>
<comment type="cofactor">
    <cofactor evidence="8">
        <name>Zn(2+)</name>
        <dbReference type="ChEBI" id="CHEBI:29105"/>
    </cofactor>
    <text evidence="8">Binds 1 zinc ion per subunit.</text>
</comment>
<evidence type="ECO:0000259" key="9">
    <source>
        <dbReference type="Pfam" id="PF01435"/>
    </source>
</evidence>
<dbReference type="HAMAP" id="MF_00997">
    <property type="entry name" value="Protease_BepA"/>
    <property type="match status" value="1"/>
</dbReference>
<dbReference type="GO" id="GO:0016020">
    <property type="term" value="C:membrane"/>
    <property type="evidence" value="ECO:0007669"/>
    <property type="project" value="InterPro"/>
</dbReference>
<evidence type="ECO:0000256" key="4">
    <source>
        <dbReference type="ARBA" id="ARBA00022764"/>
    </source>
</evidence>
<dbReference type="AlphaFoldDB" id="A0A1M5RH57"/>
<dbReference type="EC" id="3.4.-.-" evidence="8"/>
<dbReference type="Pfam" id="PF01435">
    <property type="entry name" value="Peptidase_M48"/>
    <property type="match status" value="1"/>
</dbReference>
<name>A0A1M5RH57_9GAMM</name>
<dbReference type="InterPro" id="IPR019734">
    <property type="entry name" value="TPR_rpt"/>
</dbReference>
<keyword evidence="7 8" id="KW-0482">Metalloprotease</keyword>
<dbReference type="GO" id="GO:0008270">
    <property type="term" value="F:zinc ion binding"/>
    <property type="evidence" value="ECO:0007669"/>
    <property type="project" value="UniProtKB-UniRule"/>
</dbReference>
<dbReference type="Gene3D" id="1.25.40.10">
    <property type="entry name" value="Tetratricopeptide repeat domain"/>
    <property type="match status" value="1"/>
</dbReference>
<evidence type="ECO:0000313" key="10">
    <source>
        <dbReference type="EMBL" id="SHH25133.1"/>
    </source>
</evidence>
<comment type="subcellular location">
    <subcellularLocation>
        <location evidence="8">Periplasm</location>
    </subcellularLocation>
</comment>
<keyword evidence="2 8" id="KW-0479">Metal-binding</keyword>
<keyword evidence="11" id="KW-1185">Reference proteome</keyword>
<dbReference type="PANTHER" id="PTHR22726:SF1">
    <property type="entry name" value="METALLOENDOPEPTIDASE OMA1, MITOCHONDRIAL"/>
    <property type="match status" value="1"/>
</dbReference>
<comment type="function">
    <text evidence="8">Functions as both a chaperone and a metalloprotease. Maintains the integrity of the outer membrane by promoting either the assembly or the elimination of outer membrane proteins, depending on their folding state.</text>
</comment>
<dbReference type="GO" id="GO:0004222">
    <property type="term" value="F:metalloendopeptidase activity"/>
    <property type="evidence" value="ECO:0007669"/>
    <property type="project" value="InterPro"/>
</dbReference>
<feature type="active site" description="Proton donor" evidence="8">
    <location>
        <position position="203"/>
    </location>
</feature>
<dbReference type="GO" id="GO:0042597">
    <property type="term" value="C:periplasmic space"/>
    <property type="evidence" value="ECO:0007669"/>
    <property type="project" value="UniProtKB-SubCell"/>
</dbReference>
<evidence type="ECO:0000256" key="3">
    <source>
        <dbReference type="ARBA" id="ARBA00022729"/>
    </source>
</evidence>
<dbReference type="Pfam" id="PF14559">
    <property type="entry name" value="TPR_19"/>
    <property type="match status" value="1"/>
</dbReference>
<dbReference type="InterPro" id="IPR030873">
    <property type="entry name" value="Protease_BepA"/>
</dbReference>
<evidence type="ECO:0000313" key="11">
    <source>
        <dbReference type="Proteomes" id="UP000184268"/>
    </source>
</evidence>
<dbReference type="InterPro" id="IPR011990">
    <property type="entry name" value="TPR-like_helical_dom_sf"/>
</dbReference>
<dbReference type="InterPro" id="IPR001915">
    <property type="entry name" value="Peptidase_M48"/>
</dbReference>
<dbReference type="EMBL" id="FQXG01000002">
    <property type="protein sequence ID" value="SHH25133.1"/>
    <property type="molecule type" value="Genomic_DNA"/>
</dbReference>
<reference evidence="10 11" key="1">
    <citation type="submission" date="2016-11" db="EMBL/GenBank/DDBJ databases">
        <authorList>
            <person name="Jaros S."/>
            <person name="Januszkiewicz K."/>
            <person name="Wedrychowicz H."/>
        </authorList>
    </citation>
    <scope>NUCLEOTIDE SEQUENCE [LARGE SCALE GENOMIC DNA]</scope>
    <source>
        <strain evidence="10 11">DSM 16917</strain>
    </source>
</reference>
<dbReference type="SUPFAM" id="SSF48452">
    <property type="entry name" value="TPR-like"/>
    <property type="match status" value="1"/>
</dbReference>
<evidence type="ECO:0000256" key="5">
    <source>
        <dbReference type="ARBA" id="ARBA00022801"/>
    </source>
</evidence>
<dbReference type="Proteomes" id="UP000184268">
    <property type="component" value="Unassembled WGS sequence"/>
</dbReference>
<feature type="domain" description="Peptidase M48" evidence="9">
    <location>
        <begin position="71"/>
        <end position="257"/>
    </location>
</feature>
<feature type="binding site" evidence="8">
    <location>
        <position position="134"/>
    </location>
    <ligand>
        <name>Zn(2+)</name>
        <dbReference type="ChEBI" id="CHEBI:29105"/>
        <note>catalytic</note>
    </ligand>
</feature>
<protein>
    <recommendedName>
        <fullName evidence="8">Putative beta-barrel assembly-enhancing protease</fullName>
        <ecNumber evidence="8">3.4.-.-</ecNumber>
    </recommendedName>
</protein>
<feature type="binding site" evidence="8">
    <location>
        <position position="199"/>
    </location>
    <ligand>
        <name>Zn(2+)</name>
        <dbReference type="ChEBI" id="CHEBI:29105"/>
        <note>catalytic</note>
    </ligand>
</feature>
<feature type="active site" evidence="8">
    <location>
        <position position="135"/>
    </location>
</feature>
<keyword evidence="6 8" id="KW-0862">Zinc</keyword>
<dbReference type="CDD" id="cd07333">
    <property type="entry name" value="M48C_bepA_like"/>
    <property type="match status" value="1"/>
</dbReference>
<keyword evidence="4 8" id="KW-0574">Periplasm</keyword>
<keyword evidence="3 8" id="KW-0732">Signal</keyword>
<sequence length="484" mass="54399" precursor="true">MKKYVNRLSALWMLTLSLLVSVGIAKAANELPELGTVAATTLTIDKENEIGDVYMRVLRSQLPIVTDPVMNEYLNDVGHRIVAHAGNVKTPFEFFLVNNSEINAFAFFGGHVGVHTALFHHADSESELASVLAHEVAHVTQRHLARSIEAQQKTGPATLAGVLGSILLAMAAPEAGIAALQSTLAIGQQMQINYTRSNELEADRIGMQTMVAAGFDPYAAPSFFGKLAAQYRFASKPPAMLMTHPLPESRIADTRNRANRYPKRTVPDNLMFQLAKARAQVRFSNYSAERARDIFERQLASSTYPFKDAASYGMALTHFRMDQFDEAQALIEQLLEKDGKNLFYLDTYTDVMLAQKQYDKAIDKLLEARKTRPNNSVLELNLAHAYIEAKQPEKARPILERHLILTKEKSVVYDLLAQTYQQLDMPAQRYQVQAEILALRADYPRAIDQLQHAYRLSRSNALQLARIDARIKQLRQAEQQMRNL</sequence>
<comment type="similarity">
    <text evidence="8">Belongs to the peptidase M48 family. BepA subfamily.</text>
</comment>